<dbReference type="RefSeq" id="WP_004339515.1">
    <property type="nucleotide sequence ID" value="NZ_AMXE01000047.1"/>
</dbReference>
<evidence type="ECO:0008006" key="3">
    <source>
        <dbReference type="Google" id="ProtNLM"/>
    </source>
</evidence>
<dbReference type="eggNOG" id="ENOG502Z9VT">
    <property type="taxonomic scope" value="Bacteria"/>
</dbReference>
<name>N6Z422_THAL4</name>
<evidence type="ECO:0000313" key="1">
    <source>
        <dbReference type="EMBL" id="ENO86859.1"/>
    </source>
</evidence>
<dbReference type="Proteomes" id="UP000013232">
    <property type="component" value="Unassembled WGS sequence"/>
</dbReference>
<accession>N6Z422</accession>
<evidence type="ECO:0000313" key="2">
    <source>
        <dbReference type="Proteomes" id="UP000013232"/>
    </source>
</evidence>
<dbReference type="OrthoDB" id="9810122at2"/>
<organism evidence="1 2">
    <name type="scientific">Thauera linaloolentis (strain DSM 12138 / JCM 21573 / CCUG 41526 / CIP 105981 / IAM 15112 / NBRC 102519 / 47Lol)</name>
    <dbReference type="NCBI Taxonomy" id="1123367"/>
    <lineage>
        <taxon>Bacteria</taxon>
        <taxon>Pseudomonadati</taxon>
        <taxon>Pseudomonadota</taxon>
        <taxon>Betaproteobacteria</taxon>
        <taxon>Rhodocyclales</taxon>
        <taxon>Zoogloeaceae</taxon>
        <taxon>Thauera</taxon>
    </lineage>
</organism>
<dbReference type="STRING" id="1123367.GCA_000621305_00078"/>
<dbReference type="EMBL" id="AMXE01000047">
    <property type="protein sequence ID" value="ENO86859.1"/>
    <property type="molecule type" value="Genomic_DNA"/>
</dbReference>
<proteinExistence type="predicted"/>
<gene>
    <name evidence="1" type="ORF">C666_12250</name>
</gene>
<sequence length="293" mass="32849">MNDDTSIKLFNLLFQQLTVMNYSIKRGAGYLARQEMERILAPLRADPRRLEPFGFKVYSQNDEDGILAEIFRRIGVSAGSFCEIGVQNGLECNSLFLLHQGWRGMWIEADNRQIALIEEKFSPLLAAGRLHVVNGYAMPDSVNRLVADGLGRIGTDVEALDFLSIDVDGMDIHLLEALESRPKVICIEYNAKFPPGVDRRPLFDPQYRWRGTDYMGASLSALDEAAAGMGYALVATNITGANAFFVRRDLAEGRFVGEATPDRLYNPPRYYLMLDHFLDQVGHGADFGPYAER</sequence>
<reference evidence="1 2" key="1">
    <citation type="submission" date="2012-09" db="EMBL/GenBank/DDBJ databases">
        <title>Draft Genome Sequences of 6 Strains from Genus Thauera.</title>
        <authorList>
            <person name="Liu B."/>
            <person name="Shapleigh J.P."/>
            <person name="Frostegard A.H."/>
        </authorList>
    </citation>
    <scope>NUCLEOTIDE SEQUENCE [LARGE SCALE GENOMIC DNA]</scope>
    <source>
        <strain evidence="2">47Lol / DSM 12138</strain>
    </source>
</reference>
<dbReference type="AlphaFoldDB" id="N6Z422"/>
<keyword evidence="2" id="KW-1185">Reference proteome</keyword>
<protein>
    <recommendedName>
        <fullName evidence="3">Methyltransferase FkbM domain-containing protein</fullName>
    </recommendedName>
</protein>
<comment type="caution">
    <text evidence="1">The sequence shown here is derived from an EMBL/GenBank/DDBJ whole genome shotgun (WGS) entry which is preliminary data.</text>
</comment>